<reference evidence="5 7" key="2">
    <citation type="journal article" date="2014" name="BMC Genomics">
        <title>An improved genome release (version Mt4.0) for the model legume Medicago truncatula.</title>
        <authorList>
            <person name="Tang H."/>
            <person name="Krishnakumar V."/>
            <person name="Bidwell S."/>
            <person name="Rosen B."/>
            <person name="Chan A."/>
            <person name="Zhou S."/>
            <person name="Gentzbittel L."/>
            <person name="Childs K.L."/>
            <person name="Yandell M."/>
            <person name="Gundlach H."/>
            <person name="Mayer K.F."/>
            <person name="Schwartz D.C."/>
            <person name="Town C.D."/>
        </authorList>
    </citation>
    <scope>GENOME REANNOTATION</scope>
    <source>
        <strain evidence="6 7">cv. Jemalong A17</strain>
    </source>
</reference>
<organism evidence="5 7">
    <name type="scientific">Medicago truncatula</name>
    <name type="common">Barrel medic</name>
    <name type="synonym">Medicago tribuloides</name>
    <dbReference type="NCBI Taxonomy" id="3880"/>
    <lineage>
        <taxon>Eukaryota</taxon>
        <taxon>Viridiplantae</taxon>
        <taxon>Streptophyta</taxon>
        <taxon>Embryophyta</taxon>
        <taxon>Tracheophyta</taxon>
        <taxon>Spermatophyta</taxon>
        <taxon>Magnoliopsida</taxon>
        <taxon>eudicotyledons</taxon>
        <taxon>Gunneridae</taxon>
        <taxon>Pentapetalae</taxon>
        <taxon>rosids</taxon>
        <taxon>fabids</taxon>
        <taxon>Fabales</taxon>
        <taxon>Fabaceae</taxon>
        <taxon>Papilionoideae</taxon>
        <taxon>50 kb inversion clade</taxon>
        <taxon>NPAAA clade</taxon>
        <taxon>Hologalegina</taxon>
        <taxon>IRL clade</taxon>
        <taxon>Trifolieae</taxon>
        <taxon>Medicago</taxon>
    </lineage>
</organism>
<sequence>MRQYVERLQDEPMFVVLAQMVQEYLVQKDRDLLRMNHLQETVHHKDVSTQIHFNRAMSQLGLCAIRAGLKELLAQGVARSRYHEKTPKQERLERSRQMPYPNIHDVKRKIISKNFSQFHKAFDIIASLDVWKFVKNRDAVLEMLKDKTKEEALIRTYLITFSSSYESECGSACKFFQPLFLVFILNSIVSRNVMNDEHNARWDQPSGCIVFRNVEPSMVQALAFELTEKLSILAKSNERATEV</sequence>
<reference evidence="5 7" key="1">
    <citation type="journal article" date="2011" name="Nature">
        <title>The Medicago genome provides insight into the evolution of rhizobial symbioses.</title>
        <authorList>
            <person name="Young N.D."/>
            <person name="Debelle F."/>
            <person name="Oldroyd G.E."/>
            <person name="Geurts R."/>
            <person name="Cannon S.B."/>
            <person name="Udvardi M.K."/>
            <person name="Benedito V.A."/>
            <person name="Mayer K.F."/>
            <person name="Gouzy J."/>
            <person name="Schoof H."/>
            <person name="Van de Peer Y."/>
            <person name="Proost S."/>
            <person name="Cook D.R."/>
            <person name="Meyers B.C."/>
            <person name="Spannagl M."/>
            <person name="Cheung F."/>
            <person name="De Mita S."/>
            <person name="Krishnakumar V."/>
            <person name="Gundlach H."/>
            <person name="Zhou S."/>
            <person name="Mudge J."/>
            <person name="Bharti A.K."/>
            <person name="Murray J.D."/>
            <person name="Naoumkina M.A."/>
            <person name="Rosen B."/>
            <person name="Silverstein K.A."/>
            <person name="Tang H."/>
            <person name="Rombauts S."/>
            <person name="Zhao P.X."/>
            <person name="Zhou P."/>
            <person name="Barbe V."/>
            <person name="Bardou P."/>
            <person name="Bechner M."/>
            <person name="Bellec A."/>
            <person name="Berger A."/>
            <person name="Berges H."/>
            <person name="Bidwell S."/>
            <person name="Bisseling T."/>
            <person name="Choisne N."/>
            <person name="Couloux A."/>
            <person name="Denny R."/>
            <person name="Deshpande S."/>
            <person name="Dai X."/>
            <person name="Doyle J.J."/>
            <person name="Dudez A.M."/>
            <person name="Farmer A.D."/>
            <person name="Fouteau S."/>
            <person name="Franken C."/>
            <person name="Gibelin C."/>
            <person name="Gish J."/>
            <person name="Goldstein S."/>
            <person name="Gonzalez A.J."/>
            <person name="Green P.J."/>
            <person name="Hallab A."/>
            <person name="Hartog M."/>
            <person name="Hua A."/>
            <person name="Humphray S.J."/>
            <person name="Jeong D.H."/>
            <person name="Jing Y."/>
            <person name="Jocker A."/>
            <person name="Kenton S.M."/>
            <person name="Kim D.J."/>
            <person name="Klee K."/>
            <person name="Lai H."/>
            <person name="Lang C."/>
            <person name="Lin S."/>
            <person name="Macmil S.L."/>
            <person name="Magdelenat G."/>
            <person name="Matthews L."/>
            <person name="McCorrison J."/>
            <person name="Monaghan E.L."/>
            <person name="Mun J.H."/>
            <person name="Najar F.Z."/>
            <person name="Nicholson C."/>
            <person name="Noirot C."/>
            <person name="O'Bleness M."/>
            <person name="Paule C.R."/>
            <person name="Poulain J."/>
            <person name="Prion F."/>
            <person name="Qin B."/>
            <person name="Qu C."/>
            <person name="Retzel E.F."/>
            <person name="Riddle C."/>
            <person name="Sallet E."/>
            <person name="Samain S."/>
            <person name="Samson N."/>
            <person name="Sanders I."/>
            <person name="Saurat O."/>
            <person name="Scarpelli C."/>
            <person name="Schiex T."/>
            <person name="Segurens B."/>
            <person name="Severin A.J."/>
            <person name="Sherrier D.J."/>
            <person name="Shi R."/>
            <person name="Sims S."/>
            <person name="Singer S.R."/>
            <person name="Sinharoy S."/>
            <person name="Sterck L."/>
            <person name="Viollet A."/>
            <person name="Wang B.B."/>
            <person name="Wang K."/>
            <person name="Wang M."/>
            <person name="Wang X."/>
            <person name="Warfsmann J."/>
            <person name="Weissenbach J."/>
            <person name="White D.D."/>
            <person name="White J.D."/>
            <person name="Wiley G.B."/>
            <person name="Wincker P."/>
            <person name="Xing Y."/>
            <person name="Yang L."/>
            <person name="Yao Z."/>
            <person name="Ying F."/>
            <person name="Zhai J."/>
            <person name="Zhou L."/>
            <person name="Zuber A."/>
            <person name="Denarie J."/>
            <person name="Dixon R.A."/>
            <person name="May G.D."/>
            <person name="Schwartz D.C."/>
            <person name="Rogers J."/>
            <person name="Quetier F."/>
            <person name="Town C.D."/>
            <person name="Roe B.A."/>
        </authorList>
    </citation>
    <scope>NUCLEOTIDE SEQUENCE [LARGE SCALE GENOMIC DNA]</scope>
    <source>
        <strain evidence="5">A17</strain>
        <strain evidence="6 7">cv. Jemalong A17</strain>
    </source>
</reference>
<dbReference type="GO" id="GO:0031369">
    <property type="term" value="F:translation initiation factor binding"/>
    <property type="evidence" value="ECO:0007669"/>
    <property type="project" value="InterPro"/>
</dbReference>
<gene>
    <name evidence="5" type="ordered locus">MTR_6g045910</name>
</gene>
<dbReference type="STRING" id="3880.G7KK69"/>
<dbReference type="AlphaFoldDB" id="G7KK69"/>
<name>G7KK69_MEDTR</name>
<dbReference type="PANTHER" id="PTHR13937:SF0">
    <property type="entry name" value="EUKARYOTIC TRANSLATION INITIATION FACTOR 3 SUBUNIT C-RELATED"/>
    <property type="match status" value="1"/>
</dbReference>
<dbReference type="EnsemblPlants" id="AES75513">
    <property type="protein sequence ID" value="AES75513"/>
    <property type="gene ID" value="MTR_6g045910"/>
</dbReference>
<dbReference type="HOGENOM" id="CLU_1144048_0_0_1"/>
<keyword evidence="2 5" id="KW-0396">Initiation factor</keyword>
<dbReference type="eggNOG" id="KOG1076">
    <property type="taxonomic scope" value="Eukaryota"/>
</dbReference>
<evidence type="ECO:0000313" key="6">
    <source>
        <dbReference type="EnsemblPlants" id="AES75513"/>
    </source>
</evidence>
<proteinExistence type="predicted"/>
<evidence type="ECO:0000259" key="4">
    <source>
        <dbReference type="Pfam" id="PF05470"/>
    </source>
</evidence>
<dbReference type="PaxDb" id="3880-AES75513"/>
<evidence type="ECO:0000256" key="2">
    <source>
        <dbReference type="ARBA" id="ARBA00022540"/>
    </source>
</evidence>
<evidence type="ECO:0000313" key="7">
    <source>
        <dbReference type="Proteomes" id="UP000002051"/>
    </source>
</evidence>
<keyword evidence="1" id="KW-0963">Cytoplasm</keyword>
<protein>
    <submittedName>
        <fullName evidence="5">Eukaryotic translation initiation factor 3C</fullName>
    </submittedName>
</protein>
<evidence type="ECO:0000313" key="5">
    <source>
        <dbReference type="EMBL" id="AES75513.1"/>
    </source>
</evidence>
<dbReference type="InterPro" id="IPR027516">
    <property type="entry name" value="EIF3C"/>
</dbReference>
<dbReference type="PANTHER" id="PTHR13937">
    <property type="entry name" value="EUKARYOTIC TRANSLATION INITATION FACTOR 3, SUBUNIT 8 EIF3S8 -RELATED"/>
    <property type="match status" value="1"/>
</dbReference>
<reference evidence="6" key="3">
    <citation type="submission" date="2015-04" db="UniProtKB">
        <authorList>
            <consortium name="EnsemblPlants"/>
        </authorList>
    </citation>
    <scope>IDENTIFICATION</scope>
    <source>
        <strain evidence="6">cv. Jemalong A17</strain>
    </source>
</reference>
<dbReference type="GO" id="GO:0003723">
    <property type="term" value="F:RNA binding"/>
    <property type="evidence" value="ECO:0007669"/>
    <property type="project" value="InterPro"/>
</dbReference>
<evidence type="ECO:0000256" key="3">
    <source>
        <dbReference type="ARBA" id="ARBA00022917"/>
    </source>
</evidence>
<dbReference type="GO" id="GO:0005852">
    <property type="term" value="C:eukaryotic translation initiation factor 3 complex"/>
    <property type="evidence" value="ECO:0007669"/>
    <property type="project" value="InterPro"/>
</dbReference>
<keyword evidence="3" id="KW-0648">Protein biosynthesis</keyword>
<evidence type="ECO:0000256" key="1">
    <source>
        <dbReference type="ARBA" id="ARBA00022490"/>
    </source>
</evidence>
<feature type="domain" description="Eukaryotic translation initiation factor 3 subunit C N-terminal" evidence="4">
    <location>
        <begin position="28"/>
        <end position="100"/>
    </location>
</feature>
<dbReference type="GO" id="GO:0003743">
    <property type="term" value="F:translation initiation factor activity"/>
    <property type="evidence" value="ECO:0007669"/>
    <property type="project" value="UniProtKB-KW"/>
</dbReference>
<accession>G7KK69</accession>
<dbReference type="Pfam" id="PF05470">
    <property type="entry name" value="eIF-3c_N"/>
    <property type="match status" value="1"/>
</dbReference>
<dbReference type="EMBL" id="CM001222">
    <property type="protein sequence ID" value="AES75513.1"/>
    <property type="molecule type" value="Genomic_DNA"/>
</dbReference>
<dbReference type="OMA" id="ECGSACK"/>
<keyword evidence="7" id="KW-1185">Reference proteome</keyword>
<dbReference type="Proteomes" id="UP000002051">
    <property type="component" value="Chromosome 6"/>
</dbReference>
<dbReference type="InterPro" id="IPR008905">
    <property type="entry name" value="EIF3C_N_dom"/>
</dbReference>